<evidence type="ECO:0000313" key="10">
    <source>
        <dbReference type="Proteomes" id="UP000277766"/>
    </source>
</evidence>
<evidence type="ECO:0000259" key="8">
    <source>
        <dbReference type="Pfam" id="PF01134"/>
    </source>
</evidence>
<comment type="subunit">
    <text evidence="6">Homodimer. Heterotetramer of two MnmE and two MnmG subunits.</text>
</comment>
<gene>
    <name evidence="9" type="ORF">EJ104_09865</name>
</gene>
<evidence type="ECO:0000256" key="6">
    <source>
        <dbReference type="ARBA" id="ARBA00025948"/>
    </source>
</evidence>
<dbReference type="OrthoDB" id="60749at2"/>
<dbReference type="InterPro" id="IPR040131">
    <property type="entry name" value="MnmG_N"/>
</dbReference>
<keyword evidence="5" id="KW-0520">NAD</keyword>
<dbReference type="GO" id="GO:0030488">
    <property type="term" value="P:tRNA methylation"/>
    <property type="evidence" value="ECO:0007669"/>
    <property type="project" value="TreeGrafter"/>
</dbReference>
<reference evidence="9 10" key="1">
    <citation type="submission" date="2018-12" db="EMBL/GenBank/DDBJ databases">
        <title>Deinococcus radiophilus ATCC 27603 genome sequencing and assembly.</title>
        <authorList>
            <person name="Maclea K.S."/>
            <person name="Maynard C.R."/>
        </authorList>
    </citation>
    <scope>NUCLEOTIDE SEQUENCE [LARGE SCALE GENOMIC DNA]</scope>
    <source>
        <strain evidence="9 10">ATCC 27603</strain>
    </source>
</reference>
<keyword evidence="3" id="KW-0819">tRNA processing</keyword>
<dbReference type="GO" id="GO:0002098">
    <property type="term" value="P:tRNA wobble uridine modification"/>
    <property type="evidence" value="ECO:0007669"/>
    <property type="project" value="TreeGrafter"/>
</dbReference>
<evidence type="ECO:0000313" key="9">
    <source>
        <dbReference type="EMBL" id="RTR25727.1"/>
    </source>
</evidence>
<keyword evidence="10" id="KW-1185">Reference proteome</keyword>
<evidence type="ECO:0000256" key="1">
    <source>
        <dbReference type="ARBA" id="ARBA00001974"/>
    </source>
</evidence>
<evidence type="ECO:0000256" key="3">
    <source>
        <dbReference type="ARBA" id="ARBA00022694"/>
    </source>
</evidence>
<keyword evidence="4" id="KW-0274">FAD</keyword>
<comment type="cofactor">
    <cofactor evidence="1">
        <name>FAD</name>
        <dbReference type="ChEBI" id="CHEBI:57692"/>
    </cofactor>
</comment>
<dbReference type="Proteomes" id="UP000277766">
    <property type="component" value="Unassembled WGS sequence"/>
</dbReference>
<evidence type="ECO:0000256" key="7">
    <source>
        <dbReference type="SAM" id="MobiDB-lite"/>
    </source>
</evidence>
<comment type="caution">
    <text evidence="9">The sequence shown here is derived from an EMBL/GenBank/DDBJ whole genome shotgun (WGS) entry which is preliminary data.</text>
</comment>
<evidence type="ECO:0000256" key="5">
    <source>
        <dbReference type="ARBA" id="ARBA00023027"/>
    </source>
</evidence>
<feature type="domain" description="MnmG N-terminal" evidence="8">
    <location>
        <begin position="26"/>
        <end position="70"/>
    </location>
</feature>
<dbReference type="Gene3D" id="3.50.50.60">
    <property type="entry name" value="FAD/NAD(P)-binding domain"/>
    <property type="match status" value="1"/>
</dbReference>
<dbReference type="PANTHER" id="PTHR11806">
    <property type="entry name" value="GLUCOSE INHIBITED DIVISION PROTEIN A"/>
    <property type="match status" value="1"/>
</dbReference>
<dbReference type="InterPro" id="IPR036188">
    <property type="entry name" value="FAD/NAD-bd_sf"/>
</dbReference>
<sequence length="254" mass="27109">MLYTCPLMSEPRTPRSQPQPGHVYDTAVIGAGLAGSELAYRLAQAGQDVLLVTQALDHVGNLYAPTLTGAALPANSWIGSVAAELGPAADTWTFHRRLKERLEETDGLHLLQSTVTALNEESDLVRLSTWEGPTLTARRAVLAVGAFLKGRLLVGDTLEDAGRLSEVAYDFLADDLARSSVYLTGAAQEAQGVEGAPPYEVRFLTLHGSELEGFRLSRFDQVYALGRCTPAGDSYAAVLNAAAQLAAELREGQA</sequence>
<organism evidence="9 10">
    <name type="scientific">Deinococcus radiophilus</name>
    <dbReference type="NCBI Taxonomy" id="32062"/>
    <lineage>
        <taxon>Bacteria</taxon>
        <taxon>Thermotogati</taxon>
        <taxon>Deinococcota</taxon>
        <taxon>Deinococci</taxon>
        <taxon>Deinococcales</taxon>
        <taxon>Deinococcaceae</taxon>
        <taxon>Deinococcus</taxon>
    </lineage>
</organism>
<accession>A0A3S0RDL4</accession>
<keyword evidence="2" id="KW-0285">Flavoprotein</keyword>
<dbReference type="SUPFAM" id="SSF51905">
    <property type="entry name" value="FAD/NAD(P)-binding domain"/>
    <property type="match status" value="1"/>
</dbReference>
<dbReference type="Pfam" id="PF01134">
    <property type="entry name" value="GIDA"/>
    <property type="match status" value="2"/>
</dbReference>
<dbReference type="AlphaFoldDB" id="A0A3S0RDL4"/>
<dbReference type="EMBL" id="RXPE01000022">
    <property type="protein sequence ID" value="RTR25727.1"/>
    <property type="molecule type" value="Genomic_DNA"/>
</dbReference>
<dbReference type="PANTHER" id="PTHR11806:SF0">
    <property type="entry name" value="PROTEIN MTO1 HOMOLOG, MITOCHONDRIAL"/>
    <property type="match status" value="1"/>
</dbReference>
<dbReference type="InterPro" id="IPR002218">
    <property type="entry name" value="MnmG-rel"/>
</dbReference>
<protein>
    <submittedName>
        <fullName evidence="9">FAD-binding protein</fullName>
    </submittedName>
</protein>
<feature type="region of interest" description="Disordered" evidence="7">
    <location>
        <begin position="1"/>
        <end position="21"/>
    </location>
</feature>
<evidence type="ECO:0000256" key="2">
    <source>
        <dbReference type="ARBA" id="ARBA00022630"/>
    </source>
</evidence>
<feature type="domain" description="MnmG N-terminal" evidence="8">
    <location>
        <begin position="85"/>
        <end position="178"/>
    </location>
</feature>
<dbReference type="GO" id="GO:0005829">
    <property type="term" value="C:cytosol"/>
    <property type="evidence" value="ECO:0007669"/>
    <property type="project" value="TreeGrafter"/>
</dbReference>
<proteinExistence type="predicted"/>
<dbReference type="GO" id="GO:0050660">
    <property type="term" value="F:flavin adenine dinucleotide binding"/>
    <property type="evidence" value="ECO:0007669"/>
    <property type="project" value="InterPro"/>
</dbReference>
<evidence type="ECO:0000256" key="4">
    <source>
        <dbReference type="ARBA" id="ARBA00022827"/>
    </source>
</evidence>
<name>A0A3S0RDL4_9DEIO</name>